<feature type="region of interest" description="Disordered" evidence="1">
    <location>
        <begin position="301"/>
        <end position="332"/>
    </location>
</feature>
<dbReference type="PANTHER" id="PTHR46573">
    <property type="entry name" value="WD REPEAT, SAM AND U-BOX DOMAIN-CONTAINING PROTEIN 1"/>
    <property type="match status" value="1"/>
</dbReference>
<dbReference type="Pfam" id="PF04564">
    <property type="entry name" value="U-box"/>
    <property type="match status" value="1"/>
</dbReference>
<accession>A0A7S1D4F3</accession>
<dbReference type="InterPro" id="IPR052085">
    <property type="entry name" value="WD-SAM-U-box"/>
</dbReference>
<evidence type="ECO:0000259" key="2">
    <source>
        <dbReference type="PROSITE" id="PS51698"/>
    </source>
</evidence>
<dbReference type="SUPFAM" id="SSF117281">
    <property type="entry name" value="Kelch motif"/>
    <property type="match status" value="1"/>
</dbReference>
<evidence type="ECO:0000256" key="1">
    <source>
        <dbReference type="SAM" id="MobiDB-lite"/>
    </source>
</evidence>
<gene>
    <name evidence="3" type="ORF">CTEN0397_LOCUS8734</name>
</gene>
<dbReference type="CDD" id="cd16655">
    <property type="entry name" value="RING-Ubox_WDSUB1-like"/>
    <property type="match status" value="1"/>
</dbReference>
<dbReference type="Gene3D" id="3.30.40.10">
    <property type="entry name" value="Zinc/RING finger domain, C3HC4 (zinc finger)"/>
    <property type="match status" value="1"/>
</dbReference>
<dbReference type="InterPro" id="IPR003613">
    <property type="entry name" value="Ubox_domain"/>
</dbReference>
<dbReference type="InterPro" id="IPR013083">
    <property type="entry name" value="Znf_RING/FYVE/PHD"/>
</dbReference>
<sequence length="408" mass="46123">MESCELLDLKSKQWTQLPSLTTKRNACAAVLVEAPTASYIYVVGGENGIQPLATTEVLNLSQPMGWTTLPMTMNHPRHSFALAAIDKRYLVCIGGITANNNGPPLDSSELYDIHKQQWLQIPATMTTPRWGCCCVTFDSHILVMGGYSSDPYNQDGKGIFLASAEMLILQQDLPEPPALIPFPIDSSKINLTRQERIVALQDWMTQIQLRKAVYENQVGVAQNREENYCAHQTRIADEEIAKLKNKIAFYESERLIYRENKDSRIAMMESMAKPWFDAVQQQLEDAQDQVDSLTARLDRKLSSSSLQSRSSSNVVAQQQQRQQQKHRRRKKLAEECPDDLMCPITLELMVDPVIALDGHTYERSAIERVFAATPRGHMPRSPVTGANLPSYNLIPNVAIRRQCREYQN</sequence>
<protein>
    <recommendedName>
        <fullName evidence="2">U-box domain-containing protein</fullName>
    </recommendedName>
</protein>
<reference evidence="3" key="1">
    <citation type="submission" date="2021-01" db="EMBL/GenBank/DDBJ databases">
        <authorList>
            <person name="Corre E."/>
            <person name="Pelletier E."/>
            <person name="Niang G."/>
            <person name="Scheremetjew M."/>
            <person name="Finn R."/>
            <person name="Kale V."/>
            <person name="Holt S."/>
            <person name="Cochrane G."/>
            <person name="Meng A."/>
            <person name="Brown T."/>
            <person name="Cohen L."/>
        </authorList>
    </citation>
    <scope>NUCLEOTIDE SEQUENCE</scope>
    <source>
        <strain evidence="3">ECT3854</strain>
    </source>
</reference>
<name>A0A7S1D4F3_CYCTE</name>
<dbReference type="InterPro" id="IPR015915">
    <property type="entry name" value="Kelch-typ_b-propeller"/>
</dbReference>
<dbReference type="SUPFAM" id="SSF57850">
    <property type="entry name" value="RING/U-box"/>
    <property type="match status" value="1"/>
</dbReference>
<dbReference type="Gene3D" id="2.120.10.80">
    <property type="entry name" value="Kelch-type beta propeller"/>
    <property type="match status" value="1"/>
</dbReference>
<dbReference type="EMBL" id="HBFW01013762">
    <property type="protein sequence ID" value="CAD8937672.1"/>
    <property type="molecule type" value="Transcribed_RNA"/>
</dbReference>
<dbReference type="InterPro" id="IPR006652">
    <property type="entry name" value="Kelch_1"/>
</dbReference>
<dbReference type="PANTHER" id="PTHR46573:SF1">
    <property type="entry name" value="WD REPEAT, SAM AND U-BOX DOMAIN-CONTAINING PROTEIN 1"/>
    <property type="match status" value="1"/>
</dbReference>
<evidence type="ECO:0000313" key="3">
    <source>
        <dbReference type="EMBL" id="CAD8937672.1"/>
    </source>
</evidence>
<proteinExistence type="predicted"/>
<dbReference type="SMART" id="SM00612">
    <property type="entry name" value="Kelch"/>
    <property type="match status" value="3"/>
</dbReference>
<dbReference type="GO" id="GO:0016567">
    <property type="term" value="P:protein ubiquitination"/>
    <property type="evidence" value="ECO:0007669"/>
    <property type="project" value="InterPro"/>
</dbReference>
<dbReference type="GO" id="GO:0004842">
    <property type="term" value="F:ubiquitin-protein transferase activity"/>
    <property type="evidence" value="ECO:0007669"/>
    <property type="project" value="InterPro"/>
</dbReference>
<feature type="domain" description="U-box" evidence="2">
    <location>
        <begin position="335"/>
        <end position="408"/>
    </location>
</feature>
<dbReference type="PROSITE" id="PS51698">
    <property type="entry name" value="U_BOX"/>
    <property type="match status" value="1"/>
</dbReference>
<dbReference type="AlphaFoldDB" id="A0A7S1D4F3"/>
<feature type="compositionally biased region" description="Low complexity" evidence="1">
    <location>
        <begin position="302"/>
        <end position="322"/>
    </location>
</feature>
<dbReference type="SMART" id="SM00504">
    <property type="entry name" value="Ubox"/>
    <property type="match status" value="1"/>
</dbReference>
<organism evidence="3">
    <name type="scientific">Cyclophora tenuis</name>
    <name type="common">Marine diatom</name>
    <dbReference type="NCBI Taxonomy" id="216820"/>
    <lineage>
        <taxon>Eukaryota</taxon>
        <taxon>Sar</taxon>
        <taxon>Stramenopiles</taxon>
        <taxon>Ochrophyta</taxon>
        <taxon>Bacillariophyta</taxon>
        <taxon>Fragilariophyceae</taxon>
        <taxon>Fragilariophycidae</taxon>
        <taxon>Cyclophorales</taxon>
        <taxon>Cyclophoraceae</taxon>
        <taxon>Cyclophora</taxon>
    </lineage>
</organism>